<dbReference type="EMBL" id="BJLQ01000002">
    <property type="protein sequence ID" value="GEA82917.1"/>
    <property type="molecule type" value="Genomic_DNA"/>
</dbReference>
<evidence type="ECO:0000313" key="3">
    <source>
        <dbReference type="EMBL" id="GEA82917.1"/>
    </source>
</evidence>
<evidence type="ECO:0000256" key="2">
    <source>
        <dbReference type="SAM" id="Phobius"/>
    </source>
</evidence>
<accession>A0A4Y3KFZ7</accession>
<protein>
    <recommendedName>
        <fullName evidence="5">Trp biosynthesis-associated membrane protein</fullName>
    </recommendedName>
</protein>
<comment type="caution">
    <text evidence="3">The sequence shown here is derived from an EMBL/GenBank/DDBJ whole genome shotgun (WGS) entry which is preliminary data.</text>
</comment>
<keyword evidence="2" id="KW-0472">Membrane</keyword>
<dbReference type="AlphaFoldDB" id="A0A4Y3KFZ7"/>
<organism evidence="3 4">
    <name type="scientific">Cellulomonas gelida</name>
    <dbReference type="NCBI Taxonomy" id="1712"/>
    <lineage>
        <taxon>Bacteria</taxon>
        <taxon>Bacillati</taxon>
        <taxon>Actinomycetota</taxon>
        <taxon>Actinomycetes</taxon>
        <taxon>Micrococcales</taxon>
        <taxon>Cellulomonadaceae</taxon>
        <taxon>Cellulomonas</taxon>
    </lineage>
</organism>
<feature type="transmembrane region" description="Helical" evidence="2">
    <location>
        <begin position="69"/>
        <end position="90"/>
    </location>
</feature>
<name>A0A4Y3KFZ7_9CELL</name>
<keyword evidence="4" id="KW-1185">Reference proteome</keyword>
<feature type="compositionally biased region" description="Low complexity" evidence="1">
    <location>
        <begin position="185"/>
        <end position="202"/>
    </location>
</feature>
<feature type="region of interest" description="Disordered" evidence="1">
    <location>
        <begin position="185"/>
        <end position="229"/>
    </location>
</feature>
<evidence type="ECO:0000313" key="4">
    <source>
        <dbReference type="Proteomes" id="UP000320461"/>
    </source>
</evidence>
<dbReference type="Proteomes" id="UP000320461">
    <property type="component" value="Unassembled WGS sequence"/>
</dbReference>
<evidence type="ECO:0008006" key="5">
    <source>
        <dbReference type="Google" id="ProtNLM"/>
    </source>
</evidence>
<dbReference type="InterPro" id="IPR019051">
    <property type="entry name" value="Trp_biosyn_TM_oprn/chp"/>
</dbReference>
<feature type="compositionally biased region" description="Acidic residues" evidence="1">
    <location>
        <begin position="220"/>
        <end position="229"/>
    </location>
</feature>
<evidence type="ECO:0000256" key="1">
    <source>
        <dbReference type="SAM" id="MobiDB-lite"/>
    </source>
</evidence>
<gene>
    <name evidence="3" type="ORF">CGE01nite_01680</name>
</gene>
<feature type="compositionally biased region" description="Basic and acidic residues" evidence="1">
    <location>
        <begin position="203"/>
        <end position="219"/>
    </location>
</feature>
<keyword evidence="2" id="KW-0812">Transmembrane</keyword>
<dbReference type="Pfam" id="PF09534">
    <property type="entry name" value="Trp_oprn_chp"/>
    <property type="match status" value="1"/>
</dbReference>
<reference evidence="3 4" key="1">
    <citation type="submission" date="2019-06" db="EMBL/GenBank/DDBJ databases">
        <title>Whole genome shotgun sequence of Cellulomonas gelida NBRC 3748.</title>
        <authorList>
            <person name="Hosoyama A."/>
            <person name="Uohara A."/>
            <person name="Ohji S."/>
            <person name="Ichikawa N."/>
        </authorList>
    </citation>
    <scope>NUCLEOTIDE SEQUENCE [LARGE SCALE GENOMIC DNA]</scope>
    <source>
        <strain evidence="3 4">NBRC 3748</strain>
    </source>
</reference>
<feature type="region of interest" description="Disordered" evidence="1">
    <location>
        <begin position="1"/>
        <end position="23"/>
    </location>
</feature>
<proteinExistence type="predicted"/>
<feature type="transmembrane region" description="Helical" evidence="2">
    <location>
        <begin position="147"/>
        <end position="166"/>
    </location>
</feature>
<feature type="transmembrane region" description="Helical" evidence="2">
    <location>
        <begin position="97"/>
        <end position="118"/>
    </location>
</feature>
<dbReference type="RefSeq" id="WP_141368406.1">
    <property type="nucleotide sequence ID" value="NZ_BJLQ01000002.1"/>
</dbReference>
<keyword evidence="2" id="KW-1133">Transmembrane helix</keyword>
<feature type="transmembrane region" description="Helical" evidence="2">
    <location>
        <begin position="29"/>
        <end position="49"/>
    </location>
</feature>
<sequence>MTTTSPGPAGEAPATPPAAGGARAGRGRAAGVLLLTAALTGVCAVPTWLSVPTDSVLGVTETVRVSGGSAAPALVAAALVLLAATGAIALVGRIGRWLVVATVLLAGLLVVGGAVSVLRDPAAAAAPTVADRIGIERVVGEVAVSPWPWVALGVGLLVVAVAVWLARVSGGWSVAGRHDRTAGAAATGARDGAAAGSTARAARPVDERDQWDALSRGDDPTEQADDEPH</sequence>